<feature type="region of interest" description="Disordered" evidence="1">
    <location>
        <begin position="72"/>
        <end position="121"/>
    </location>
</feature>
<feature type="domain" description="DUF4232" evidence="2">
    <location>
        <begin position="120"/>
        <end position="256"/>
    </location>
</feature>
<dbReference type="Pfam" id="PF14016">
    <property type="entry name" value="DUF4232"/>
    <property type="match status" value="1"/>
</dbReference>
<evidence type="ECO:0000259" key="2">
    <source>
        <dbReference type="Pfam" id="PF14016"/>
    </source>
</evidence>
<feature type="compositionally biased region" description="Low complexity" evidence="1">
    <location>
        <begin position="106"/>
        <end position="117"/>
    </location>
</feature>
<proteinExistence type="predicted"/>
<dbReference type="OrthoDB" id="3268346at2"/>
<gene>
    <name evidence="3" type="ORF">CWC39_01520</name>
</gene>
<evidence type="ECO:0000256" key="1">
    <source>
        <dbReference type="SAM" id="MobiDB-lite"/>
    </source>
</evidence>
<comment type="caution">
    <text evidence="3">The sequence shown here is derived from an EMBL/GenBank/DDBJ whole genome shotgun (WGS) entry which is preliminary data.</text>
</comment>
<organism evidence="3 4">
    <name type="scientific">Corynebacterium heidelbergense</name>
    <dbReference type="NCBI Taxonomy" id="2055947"/>
    <lineage>
        <taxon>Bacteria</taxon>
        <taxon>Bacillati</taxon>
        <taxon>Actinomycetota</taxon>
        <taxon>Actinomycetes</taxon>
        <taxon>Mycobacteriales</taxon>
        <taxon>Corynebacteriaceae</taxon>
        <taxon>Corynebacterium</taxon>
    </lineage>
</organism>
<name>A0A364VDQ9_9CORY</name>
<dbReference type="Proteomes" id="UP000251047">
    <property type="component" value="Unassembled WGS sequence"/>
</dbReference>
<dbReference type="AlphaFoldDB" id="A0A364VDQ9"/>
<evidence type="ECO:0000313" key="3">
    <source>
        <dbReference type="EMBL" id="RAV34754.1"/>
    </source>
</evidence>
<protein>
    <recommendedName>
        <fullName evidence="2">DUF4232 domain-containing protein</fullName>
    </recommendedName>
</protein>
<evidence type="ECO:0000313" key="4">
    <source>
        <dbReference type="Proteomes" id="UP000251047"/>
    </source>
</evidence>
<accession>A0A364VDQ9</accession>
<dbReference type="InterPro" id="IPR025326">
    <property type="entry name" value="DUF4232"/>
</dbReference>
<sequence>MTRRQRGGGAHSWRRGWLAGATVLFMDASTQRLPNSSPNATVSLPASRRRLVAASVAAAACLGLVSACGSEGGSTGGSQAPSQRAAEGTPAQSTQPSPTAGGGQGPSASPAQPGPTGDMCRSANLAADVTDEHGAAGSMYVNLGLTNVGNEPCTLQGYPGVSLVADNGATQLGKPANRDGASGDGEPAVVRLEPQQRASAELKISRAEIHGARSCQPTPAEGFRVFPPGETEDIVVAHGGLKGCRGDVGLMQVGPVRAT</sequence>
<dbReference type="EMBL" id="PHQP01000006">
    <property type="protein sequence ID" value="RAV34754.1"/>
    <property type="molecule type" value="Genomic_DNA"/>
</dbReference>
<reference evidence="3 4" key="1">
    <citation type="journal article" date="2018" name="Syst. Appl. Microbiol.">
        <title>Corynebacterium heidelbergense sp. nov., isolated from the preen glands of Egyptian geese (Alopochen aegyptiacus).</title>
        <authorList>
            <person name="Braun M.S."/>
            <person name="Wang E."/>
            <person name="Zimmermann S."/>
            <person name="Wink M."/>
        </authorList>
    </citation>
    <scope>NUCLEOTIDE SEQUENCE [LARGE SCALE GENOMIC DNA]</scope>
    <source>
        <strain evidence="3 4">DSM 104638</strain>
    </source>
</reference>